<gene>
    <name evidence="2" type="ORF">F5878DRAFT_666283</name>
</gene>
<sequence length="596" mass="65648">MAKAKSSAKKAQVTGGKQGKKGLKRAISKAFPTKKTSGPAPLMPIGGAETSAITSPPLGTSQAASAEDFDILSDGTLTPLPMEEESENPRRSSRLKKQPVKMIGRPAAAASKSPTPDPVPEDVDMASDTESGTRNFCAGCHDGGKLARCEGHILFEDTTPPICGRFMCYGPRGSRRCLELTEAALQTGIEDKNVAFVCPACWNNKTKQSEWTVPYEGFFQRDQPETSISNMLYAVHSVRQGFGTLELLPIATIAITLEGMAHEPFDATVVELDSYYRASSVPFLKYSISFDLSSKATLGAYIHEIDSLVKALELHSIKRVIMFITTHSTPDTGLLHFRPNNQGAESVQQVLKILIQAELARYLQSPDVHASLFMLACGGAFMHQGDFDTFTDLVTVRTFRSITAFPAQDLQPLEAARWCQDFVRRVLIQKQSVERALKWICNSNGSLGPHSNVLIWYRSPIHSQSLHELSNQKPIIKRVVWYHHKLAPCGIRITDTWCSTCHCLGNSDKMKPLLIKEGDEEFVVLPCRSNTQPPISGQRGGPVSQFSPPCPPILKVKRTGVHLQIPFGNSNTLAGEWKVFDYKWPTGKGDDHVEHF</sequence>
<keyword evidence="3" id="KW-1185">Reference proteome</keyword>
<protein>
    <submittedName>
        <fullName evidence="2">Uncharacterized protein</fullName>
    </submittedName>
</protein>
<name>A0AA38UBI6_9AGAR</name>
<evidence type="ECO:0000313" key="2">
    <source>
        <dbReference type="EMBL" id="KAJ3832742.1"/>
    </source>
</evidence>
<evidence type="ECO:0000256" key="1">
    <source>
        <dbReference type="SAM" id="MobiDB-lite"/>
    </source>
</evidence>
<dbReference type="AlphaFoldDB" id="A0AA38UBI6"/>
<dbReference type="EMBL" id="MU806865">
    <property type="protein sequence ID" value="KAJ3832742.1"/>
    <property type="molecule type" value="Genomic_DNA"/>
</dbReference>
<reference evidence="2" key="1">
    <citation type="submission" date="2022-08" db="EMBL/GenBank/DDBJ databases">
        <authorList>
            <consortium name="DOE Joint Genome Institute"/>
            <person name="Min B."/>
            <person name="Riley R."/>
            <person name="Sierra-Patev S."/>
            <person name="Naranjo-Ortiz M."/>
            <person name="Looney B."/>
            <person name="Konkel Z."/>
            <person name="Slot J.C."/>
            <person name="Sakamoto Y."/>
            <person name="Steenwyk J.L."/>
            <person name="Rokas A."/>
            <person name="Carro J."/>
            <person name="Camarero S."/>
            <person name="Ferreira P."/>
            <person name="Molpeceres G."/>
            <person name="Ruiz-Duenas F.J."/>
            <person name="Serrano A."/>
            <person name="Henrissat B."/>
            <person name="Drula E."/>
            <person name="Hughes K.W."/>
            <person name="Mata J.L."/>
            <person name="Ishikawa N.K."/>
            <person name="Vargas-Isla R."/>
            <person name="Ushijima S."/>
            <person name="Smith C.A."/>
            <person name="Ahrendt S."/>
            <person name="Andreopoulos W."/>
            <person name="He G."/>
            <person name="Labutti K."/>
            <person name="Lipzen A."/>
            <person name="Ng V."/>
            <person name="Sandor L."/>
            <person name="Barry K."/>
            <person name="Martinez A.T."/>
            <person name="Xiao Y."/>
            <person name="Gibbons J.G."/>
            <person name="Terashima K."/>
            <person name="Hibbett D.S."/>
            <person name="Grigoriev I.V."/>
        </authorList>
    </citation>
    <scope>NUCLEOTIDE SEQUENCE</scope>
    <source>
        <strain evidence="2">TFB9207</strain>
    </source>
</reference>
<feature type="compositionally biased region" description="Low complexity" evidence="1">
    <location>
        <begin position="1"/>
        <end position="11"/>
    </location>
</feature>
<organism evidence="2 3">
    <name type="scientific">Lentinula raphanica</name>
    <dbReference type="NCBI Taxonomy" id="153919"/>
    <lineage>
        <taxon>Eukaryota</taxon>
        <taxon>Fungi</taxon>
        <taxon>Dikarya</taxon>
        <taxon>Basidiomycota</taxon>
        <taxon>Agaricomycotina</taxon>
        <taxon>Agaricomycetes</taxon>
        <taxon>Agaricomycetidae</taxon>
        <taxon>Agaricales</taxon>
        <taxon>Marasmiineae</taxon>
        <taxon>Omphalotaceae</taxon>
        <taxon>Lentinula</taxon>
    </lineage>
</organism>
<accession>A0AA38UBI6</accession>
<feature type="compositionally biased region" description="Polar residues" evidence="1">
    <location>
        <begin position="51"/>
        <end position="64"/>
    </location>
</feature>
<evidence type="ECO:0000313" key="3">
    <source>
        <dbReference type="Proteomes" id="UP001163846"/>
    </source>
</evidence>
<feature type="compositionally biased region" description="Basic residues" evidence="1">
    <location>
        <begin position="18"/>
        <end position="27"/>
    </location>
</feature>
<proteinExistence type="predicted"/>
<feature type="region of interest" description="Disordered" evidence="1">
    <location>
        <begin position="1"/>
        <end position="130"/>
    </location>
</feature>
<dbReference type="Proteomes" id="UP001163846">
    <property type="component" value="Unassembled WGS sequence"/>
</dbReference>
<comment type="caution">
    <text evidence="2">The sequence shown here is derived from an EMBL/GenBank/DDBJ whole genome shotgun (WGS) entry which is preliminary data.</text>
</comment>